<protein>
    <submittedName>
        <fullName evidence="1">Uncharacterized protein</fullName>
    </submittedName>
</protein>
<dbReference type="AlphaFoldDB" id="A0A2X2SJ77"/>
<accession>A0A2X2SJ77</accession>
<evidence type="ECO:0000313" key="2">
    <source>
        <dbReference type="Proteomes" id="UP000250169"/>
    </source>
</evidence>
<reference evidence="1 2" key="1">
    <citation type="submission" date="2018-06" db="EMBL/GenBank/DDBJ databases">
        <authorList>
            <consortium name="Pathogen Informatics"/>
            <person name="Doyle S."/>
        </authorList>
    </citation>
    <scope>NUCLEOTIDE SEQUENCE [LARGE SCALE GENOMIC DNA]</scope>
    <source>
        <strain evidence="1 2">NCTC11545</strain>
    </source>
</reference>
<proteinExistence type="predicted"/>
<gene>
    <name evidence="1" type="ORF">NCTC11545_00007</name>
</gene>
<organism evidence="1 2">
    <name type="scientific">Capnocytophaga ochracea</name>
    <dbReference type="NCBI Taxonomy" id="1018"/>
    <lineage>
        <taxon>Bacteria</taxon>
        <taxon>Pseudomonadati</taxon>
        <taxon>Bacteroidota</taxon>
        <taxon>Flavobacteriia</taxon>
        <taxon>Flavobacteriales</taxon>
        <taxon>Flavobacteriaceae</taxon>
        <taxon>Capnocytophaga</taxon>
    </lineage>
</organism>
<name>A0A2X2SJ77_CAPOC</name>
<dbReference type="EMBL" id="UAVS01000001">
    <property type="protein sequence ID" value="SQA92448.1"/>
    <property type="molecule type" value="Genomic_DNA"/>
</dbReference>
<dbReference type="Proteomes" id="UP000250169">
    <property type="component" value="Unassembled WGS sequence"/>
</dbReference>
<sequence length="123" mass="13794">MSKGIDDAIEELKNSNVIINPTLYMGKVDVDKKGYERQIQEMFFDLIVTIEDSTDSTENKKMQSEASLKVVSLFDIKIGGKSSNGKTETEKNIVVNRIKFSVPVCFNTNAPKGERPKVRLSSF</sequence>
<dbReference type="RefSeq" id="WP_111971827.1">
    <property type="nucleotide sequence ID" value="NZ_UAVS01000001.1"/>
</dbReference>
<evidence type="ECO:0000313" key="1">
    <source>
        <dbReference type="EMBL" id="SQA92448.1"/>
    </source>
</evidence>